<feature type="region of interest" description="Disordered" evidence="4">
    <location>
        <begin position="166"/>
        <end position="191"/>
    </location>
</feature>
<dbReference type="InterPro" id="IPR032874">
    <property type="entry name" value="DDE_dom"/>
</dbReference>
<dbReference type="NCBIfam" id="NF033587">
    <property type="entry name" value="transpos_IS6"/>
    <property type="match status" value="1"/>
</dbReference>
<evidence type="ECO:0000256" key="2">
    <source>
        <dbReference type="ARBA" id="ARBA00023125"/>
    </source>
</evidence>
<dbReference type="AlphaFoldDB" id="A0AAJ2PMT3"/>
<reference evidence="6" key="1">
    <citation type="journal article" date="2023" name="Microb. Genom.">
        <title>Mesoterricola silvestris gen. nov., sp. nov., Mesoterricola sediminis sp. nov., Geothrix oryzae sp. nov., Geothrix edaphica sp. nov., Geothrix rubra sp. nov., and Geothrix limicola sp. nov., six novel members of Acidobacteriota isolated from soils.</title>
        <authorList>
            <person name="Weisberg A.J."/>
            <person name="Pearce E."/>
            <person name="Kramer C.G."/>
            <person name="Chang J.H."/>
            <person name="Clarke C.R."/>
        </authorList>
    </citation>
    <scope>NUCLEOTIDE SEQUENCE</scope>
    <source>
        <strain evidence="6">ND06-05F</strain>
    </source>
</reference>
<evidence type="ECO:0000256" key="1">
    <source>
        <dbReference type="ARBA" id="ARBA00022578"/>
    </source>
</evidence>
<evidence type="ECO:0000256" key="4">
    <source>
        <dbReference type="SAM" id="MobiDB-lite"/>
    </source>
</evidence>
<feature type="domain" description="DDE" evidence="5">
    <location>
        <begin position="88"/>
        <end position="216"/>
    </location>
</feature>
<protein>
    <submittedName>
        <fullName evidence="6">IS6 family transposase</fullName>
    </submittedName>
</protein>
<evidence type="ECO:0000313" key="7">
    <source>
        <dbReference type="Proteomes" id="UP001273589"/>
    </source>
</evidence>
<dbReference type="InterPro" id="IPR052183">
    <property type="entry name" value="IS_Transposase"/>
</dbReference>
<evidence type="ECO:0000256" key="3">
    <source>
        <dbReference type="ARBA" id="ARBA00023172"/>
    </source>
</evidence>
<dbReference type="Proteomes" id="UP001273589">
    <property type="component" value="Unassembled WGS sequence"/>
</dbReference>
<dbReference type="EMBL" id="JARAWN010000040">
    <property type="protein sequence ID" value="MDX3130058.1"/>
    <property type="molecule type" value="Genomic_DNA"/>
</dbReference>
<accession>A0AAJ2PMT3</accession>
<name>A0AAJ2PMT3_9ACTN</name>
<keyword evidence="1" id="KW-0815">Transposition</keyword>
<evidence type="ECO:0000259" key="5">
    <source>
        <dbReference type="Pfam" id="PF13610"/>
    </source>
</evidence>
<dbReference type="GO" id="GO:0032196">
    <property type="term" value="P:transposition"/>
    <property type="evidence" value="ECO:0007669"/>
    <property type="project" value="UniProtKB-KW"/>
</dbReference>
<dbReference type="GO" id="GO:0006310">
    <property type="term" value="P:DNA recombination"/>
    <property type="evidence" value="ECO:0007669"/>
    <property type="project" value="UniProtKB-KW"/>
</dbReference>
<dbReference type="GO" id="GO:0003677">
    <property type="term" value="F:DNA binding"/>
    <property type="evidence" value="ECO:0007669"/>
    <property type="project" value="UniProtKB-KW"/>
</dbReference>
<proteinExistence type="predicted"/>
<dbReference type="InterPro" id="IPR047930">
    <property type="entry name" value="Transpos_IS6"/>
</dbReference>
<dbReference type="InterPro" id="IPR012337">
    <property type="entry name" value="RNaseH-like_sf"/>
</dbReference>
<keyword evidence="2" id="KW-0238">DNA-binding</keyword>
<comment type="caution">
    <text evidence="6">The sequence shown here is derived from an EMBL/GenBank/DDBJ whole genome shotgun (WGS) entry which is preliminary data.</text>
</comment>
<dbReference type="PANTHER" id="PTHR35528">
    <property type="entry name" value="BLL1675 PROTEIN"/>
    <property type="match status" value="1"/>
</dbReference>
<sequence length="249" mass="29306">MIFWLIVLEGAVPWGPWLRRTRGHRYPVEVISHCVWLYHRFPLSFREAEGLMLERGIVLSSETVRRWCAKFGQRYAHSLRRRRPRPGDKWHLDEVFIKINGEQKYLWRAVDQDGNVLDILVQSRRDKAAAWRFLRRLMKKTRTVPRVIVTDKLRSYGAAHREVMSSVEHRSHQGLNNRAENSHQPTRQRERAMKGFRGTGAAQRFLSAFSGISPHFRPRRHRLSAHHYRAEMTGRFAIWEHITGAATAA</sequence>
<dbReference type="PANTHER" id="PTHR35528:SF3">
    <property type="entry name" value="BLL1675 PROTEIN"/>
    <property type="match status" value="1"/>
</dbReference>
<gene>
    <name evidence="6" type="ORF">PV367_09710</name>
</gene>
<keyword evidence="3" id="KW-0233">DNA recombination</keyword>
<evidence type="ECO:0000313" key="6">
    <source>
        <dbReference type="EMBL" id="MDX3130058.1"/>
    </source>
</evidence>
<dbReference type="Pfam" id="PF13610">
    <property type="entry name" value="DDE_Tnp_IS240"/>
    <property type="match status" value="1"/>
</dbReference>
<feature type="compositionally biased region" description="Polar residues" evidence="4">
    <location>
        <begin position="173"/>
        <end position="185"/>
    </location>
</feature>
<dbReference type="SUPFAM" id="SSF53098">
    <property type="entry name" value="Ribonuclease H-like"/>
    <property type="match status" value="1"/>
</dbReference>
<organism evidence="6 7">
    <name type="scientific">Streptomyces europaeiscabiei</name>
    <dbReference type="NCBI Taxonomy" id="146819"/>
    <lineage>
        <taxon>Bacteria</taxon>
        <taxon>Bacillati</taxon>
        <taxon>Actinomycetota</taxon>
        <taxon>Actinomycetes</taxon>
        <taxon>Kitasatosporales</taxon>
        <taxon>Streptomycetaceae</taxon>
        <taxon>Streptomyces</taxon>
    </lineage>
</organism>